<keyword evidence="2" id="KW-1185">Reference proteome</keyword>
<evidence type="ECO:0000313" key="1">
    <source>
        <dbReference type="EMBL" id="KAL2744716.1"/>
    </source>
</evidence>
<accession>A0ABD2CI02</accession>
<sequence length="225" mass="25413">MLFRFGSFGLLSKLEMYKTPLTDCSTVHTVGFKHLETRPVVSIFRFQKSKRSPRDANTRLLHCYVRDYNKVLKQKNRNKIIGITHSVKISKSAGGHRSSKFFESSKISKSTRGDKLSKSLASIDFQSPAMVRKFLSPLVEIDFQSPPKVRKFLSPHVEIDFQSPPKVRKFLSSHVEIDCLSPSKVRKFLSPLVEVQSTTELVTIKVGQITDFVVVTGGSVSPLRI</sequence>
<organism evidence="1 2">
    <name type="scientific">Vespula maculifrons</name>
    <name type="common">Eastern yellow jacket</name>
    <name type="synonym">Wasp</name>
    <dbReference type="NCBI Taxonomy" id="7453"/>
    <lineage>
        <taxon>Eukaryota</taxon>
        <taxon>Metazoa</taxon>
        <taxon>Ecdysozoa</taxon>
        <taxon>Arthropoda</taxon>
        <taxon>Hexapoda</taxon>
        <taxon>Insecta</taxon>
        <taxon>Pterygota</taxon>
        <taxon>Neoptera</taxon>
        <taxon>Endopterygota</taxon>
        <taxon>Hymenoptera</taxon>
        <taxon>Apocrita</taxon>
        <taxon>Aculeata</taxon>
        <taxon>Vespoidea</taxon>
        <taxon>Vespidae</taxon>
        <taxon>Vespinae</taxon>
        <taxon>Vespula</taxon>
    </lineage>
</organism>
<reference evidence="1 2" key="1">
    <citation type="journal article" date="2024" name="Ann. Entomol. Soc. Am.">
        <title>Genomic analyses of the southern and eastern yellowjacket wasps (Hymenoptera: Vespidae) reveal evolutionary signatures of social life.</title>
        <authorList>
            <person name="Catto M.A."/>
            <person name="Caine P.B."/>
            <person name="Orr S.E."/>
            <person name="Hunt B.G."/>
            <person name="Goodisman M.A.D."/>
        </authorList>
    </citation>
    <scope>NUCLEOTIDE SEQUENCE [LARGE SCALE GENOMIC DNA]</scope>
    <source>
        <strain evidence="1">232</strain>
        <tissue evidence="1">Head and thorax</tissue>
    </source>
</reference>
<evidence type="ECO:0000313" key="2">
    <source>
        <dbReference type="Proteomes" id="UP001607303"/>
    </source>
</evidence>
<dbReference type="AlphaFoldDB" id="A0ABD2CI02"/>
<proteinExistence type="predicted"/>
<dbReference type="EMBL" id="JAYRBN010000050">
    <property type="protein sequence ID" value="KAL2744716.1"/>
    <property type="molecule type" value="Genomic_DNA"/>
</dbReference>
<gene>
    <name evidence="1" type="ORF">V1477_007258</name>
</gene>
<name>A0ABD2CI02_VESMC</name>
<comment type="caution">
    <text evidence="1">The sequence shown here is derived from an EMBL/GenBank/DDBJ whole genome shotgun (WGS) entry which is preliminary data.</text>
</comment>
<dbReference type="Proteomes" id="UP001607303">
    <property type="component" value="Unassembled WGS sequence"/>
</dbReference>
<protein>
    <submittedName>
        <fullName evidence="1">Uncharacterized protein</fullName>
    </submittedName>
</protein>